<comment type="caution">
    <text evidence="2">The sequence shown here is derived from an EMBL/GenBank/DDBJ whole genome shotgun (WGS) entry which is preliminary data.</text>
</comment>
<keyword evidence="3" id="KW-1185">Reference proteome</keyword>
<dbReference type="AlphaFoldDB" id="A0A397JGY2"/>
<dbReference type="SUPFAM" id="SSF53098">
    <property type="entry name" value="Ribonuclease H-like"/>
    <property type="match status" value="1"/>
</dbReference>
<gene>
    <name evidence="2" type="ORF">Glove_84g150</name>
</gene>
<dbReference type="PROSITE" id="PS51257">
    <property type="entry name" value="PROKAR_LIPOPROTEIN"/>
    <property type="match status" value="1"/>
</dbReference>
<sequence length="309" mass="35227">MDGSLIKKDNNNSHVTIMGCEWCALDENNTEFNFSGKVENFASSTHAELMTILTAVYATLKCSRLCIFTDSQATINAIANASANLRKAHRKFKNWTLVKAIEEIANVQDLTLRLEKVKAHSEVIHNKMADQLAREGCLGPVYYPNLKSLISVNAAKHSIKWRLLNRNISTISAFKSKQIQWESLWRTTMLSYIDHNVTDNKKTRKRAFNVKLFNNELPTLEKLKDRFPTIYENNSCICYNLEEEDQVHVLTCPKNLIDIHSCRNKLINMLVSKTATVACGNMSKNMSKILETSYSPRYEYAGCEPVIIH</sequence>
<dbReference type="Gene3D" id="3.30.420.10">
    <property type="entry name" value="Ribonuclease H-like superfamily/Ribonuclease H"/>
    <property type="match status" value="1"/>
</dbReference>
<dbReference type="InterPro" id="IPR012337">
    <property type="entry name" value="RNaseH-like_sf"/>
</dbReference>
<dbReference type="GO" id="GO:0004523">
    <property type="term" value="F:RNA-DNA hybrid ribonuclease activity"/>
    <property type="evidence" value="ECO:0007669"/>
    <property type="project" value="InterPro"/>
</dbReference>
<feature type="domain" description="RNase H type-1" evidence="1">
    <location>
        <begin position="1"/>
        <end position="138"/>
    </location>
</feature>
<dbReference type="Pfam" id="PF00075">
    <property type="entry name" value="RNase_H"/>
    <property type="match status" value="1"/>
</dbReference>
<accession>A0A397JGY2</accession>
<dbReference type="PROSITE" id="PS50879">
    <property type="entry name" value="RNASE_H_1"/>
    <property type="match status" value="1"/>
</dbReference>
<evidence type="ECO:0000259" key="1">
    <source>
        <dbReference type="PROSITE" id="PS50879"/>
    </source>
</evidence>
<dbReference type="InterPro" id="IPR002156">
    <property type="entry name" value="RNaseH_domain"/>
</dbReference>
<protein>
    <recommendedName>
        <fullName evidence="1">RNase H type-1 domain-containing protein</fullName>
    </recommendedName>
</protein>
<evidence type="ECO:0000313" key="3">
    <source>
        <dbReference type="Proteomes" id="UP000266861"/>
    </source>
</evidence>
<organism evidence="2 3">
    <name type="scientific">Diversispora epigaea</name>
    <dbReference type="NCBI Taxonomy" id="1348612"/>
    <lineage>
        <taxon>Eukaryota</taxon>
        <taxon>Fungi</taxon>
        <taxon>Fungi incertae sedis</taxon>
        <taxon>Mucoromycota</taxon>
        <taxon>Glomeromycotina</taxon>
        <taxon>Glomeromycetes</taxon>
        <taxon>Diversisporales</taxon>
        <taxon>Diversisporaceae</taxon>
        <taxon>Diversispora</taxon>
    </lineage>
</organism>
<reference evidence="2 3" key="1">
    <citation type="submission" date="2018-08" db="EMBL/GenBank/DDBJ databases">
        <title>Genome and evolution of the arbuscular mycorrhizal fungus Diversispora epigaea (formerly Glomus versiforme) and its bacterial endosymbionts.</title>
        <authorList>
            <person name="Sun X."/>
            <person name="Fei Z."/>
            <person name="Harrison M."/>
        </authorList>
    </citation>
    <scope>NUCLEOTIDE SEQUENCE [LARGE SCALE GENOMIC DNA]</scope>
    <source>
        <strain evidence="2 3">IT104</strain>
    </source>
</reference>
<proteinExistence type="predicted"/>
<evidence type="ECO:0000313" key="2">
    <source>
        <dbReference type="EMBL" id="RHZ84223.1"/>
    </source>
</evidence>
<dbReference type="EMBL" id="PQFF01000080">
    <property type="protein sequence ID" value="RHZ84223.1"/>
    <property type="molecule type" value="Genomic_DNA"/>
</dbReference>
<dbReference type="InterPro" id="IPR036397">
    <property type="entry name" value="RNaseH_sf"/>
</dbReference>
<name>A0A397JGY2_9GLOM</name>
<dbReference type="GO" id="GO:0003676">
    <property type="term" value="F:nucleic acid binding"/>
    <property type="evidence" value="ECO:0007669"/>
    <property type="project" value="InterPro"/>
</dbReference>
<dbReference type="Proteomes" id="UP000266861">
    <property type="component" value="Unassembled WGS sequence"/>
</dbReference>